<feature type="transmembrane region" description="Helical" evidence="2">
    <location>
        <begin position="215"/>
        <end position="234"/>
    </location>
</feature>
<feature type="transmembrane region" description="Helical" evidence="2">
    <location>
        <begin position="27"/>
        <end position="46"/>
    </location>
</feature>
<feature type="non-terminal residue" evidence="3">
    <location>
        <position position="414"/>
    </location>
</feature>
<dbReference type="EMBL" id="JAHFXS010000563">
    <property type="protein sequence ID" value="KAG9983773.1"/>
    <property type="molecule type" value="Genomic_DNA"/>
</dbReference>
<feature type="transmembrane region" description="Helical" evidence="2">
    <location>
        <begin position="67"/>
        <end position="89"/>
    </location>
</feature>
<evidence type="ECO:0000256" key="2">
    <source>
        <dbReference type="SAM" id="Phobius"/>
    </source>
</evidence>
<dbReference type="Proteomes" id="UP000729357">
    <property type="component" value="Unassembled WGS sequence"/>
</dbReference>
<organism evidence="3 4">
    <name type="scientific">Aureobasidium melanogenum</name>
    <name type="common">Aureobasidium pullulans var. melanogenum</name>
    <dbReference type="NCBI Taxonomy" id="46634"/>
    <lineage>
        <taxon>Eukaryota</taxon>
        <taxon>Fungi</taxon>
        <taxon>Dikarya</taxon>
        <taxon>Ascomycota</taxon>
        <taxon>Pezizomycotina</taxon>
        <taxon>Dothideomycetes</taxon>
        <taxon>Dothideomycetidae</taxon>
        <taxon>Dothideales</taxon>
        <taxon>Saccotheciaceae</taxon>
        <taxon>Aureobasidium</taxon>
    </lineage>
</organism>
<feature type="transmembrane region" description="Helical" evidence="2">
    <location>
        <begin position="177"/>
        <end position="195"/>
    </location>
</feature>
<feature type="transmembrane region" description="Helical" evidence="2">
    <location>
        <begin position="135"/>
        <end position="157"/>
    </location>
</feature>
<evidence type="ECO:0000256" key="1">
    <source>
        <dbReference type="SAM" id="MobiDB-lite"/>
    </source>
</evidence>
<keyword evidence="4" id="KW-1185">Reference proteome</keyword>
<keyword evidence="2" id="KW-1133">Transmembrane helix</keyword>
<gene>
    <name evidence="3" type="ORF">KCU98_g5864</name>
</gene>
<evidence type="ECO:0000313" key="4">
    <source>
        <dbReference type="Proteomes" id="UP000729357"/>
    </source>
</evidence>
<name>A0A9P8FTZ2_AURME</name>
<comment type="caution">
    <text evidence="3">The sequence shown here is derived from an EMBL/GenBank/DDBJ whole genome shotgun (WGS) entry which is preliminary data.</text>
</comment>
<feature type="compositionally biased region" description="Basic and acidic residues" evidence="1">
    <location>
        <begin position="369"/>
        <end position="397"/>
    </location>
</feature>
<dbReference type="PANTHER" id="PTHR35179:SF1">
    <property type="entry name" value="INTEGRAL MEMBRANE PROTEIN"/>
    <property type="match status" value="1"/>
</dbReference>
<feature type="region of interest" description="Disordered" evidence="1">
    <location>
        <begin position="298"/>
        <end position="321"/>
    </location>
</feature>
<sequence length="414" mass="46930">MLPSMASPLAVRDLLQKNTKITSETDLAIISITWGFTLGFGFLTTWTAIKQTRHMWKRRNGHLNHPYIWMVWAELVSSLALSILCWLVLQGPLPLNVYTLFAILSCWVVQVHCLFQIIINRVSILMVNRRRAKQLKIGCVIGILCLNATVFCIWIPAKLEVNKTYEKINVVWDRIEKVIILLVDAGLNYYFIIVVQKQLVKPGLTKYKPLVKFNLYMILISLAMDCLIIGMLSLKNSLVYLMFHPLAYIVKLKIELSMAELIAIVARNQENGPIRFNDPSSSNGTLSAKGYTFNTLTTQSKRASVQKSPATPDDVELGDVRPESGEAMHSHFGIIEEEEETRNHDSEDIANGFVVHRHNEITVEVESAPSERSEKTDGQGENFDSRRHTSDSDEAPLRKPTNTMGLNTKVWGRY</sequence>
<evidence type="ECO:0000313" key="3">
    <source>
        <dbReference type="EMBL" id="KAG9983773.1"/>
    </source>
</evidence>
<accession>A0A9P8FTZ2</accession>
<feature type="compositionally biased region" description="Polar residues" evidence="1">
    <location>
        <begin position="298"/>
        <end position="309"/>
    </location>
</feature>
<keyword evidence="2" id="KW-0472">Membrane</keyword>
<proteinExistence type="predicted"/>
<protein>
    <submittedName>
        <fullName evidence="3">Uncharacterized protein</fullName>
    </submittedName>
</protein>
<reference evidence="3" key="2">
    <citation type="submission" date="2021-08" db="EMBL/GenBank/DDBJ databases">
        <authorList>
            <person name="Gostincar C."/>
            <person name="Sun X."/>
            <person name="Song Z."/>
            <person name="Gunde-Cimerman N."/>
        </authorList>
    </citation>
    <scope>NUCLEOTIDE SEQUENCE</scope>
    <source>
        <strain evidence="3">EXF-9298</strain>
    </source>
</reference>
<dbReference type="AlphaFoldDB" id="A0A9P8FTZ2"/>
<reference evidence="3" key="1">
    <citation type="journal article" date="2021" name="J Fungi (Basel)">
        <title>Virulence traits and population genomics of the black yeast Aureobasidium melanogenum.</title>
        <authorList>
            <person name="Cernosa A."/>
            <person name="Sun X."/>
            <person name="Gostincar C."/>
            <person name="Fang C."/>
            <person name="Gunde-Cimerman N."/>
            <person name="Song Z."/>
        </authorList>
    </citation>
    <scope>NUCLEOTIDE SEQUENCE</scope>
    <source>
        <strain evidence="3">EXF-9298</strain>
    </source>
</reference>
<dbReference type="PANTHER" id="PTHR35179">
    <property type="entry name" value="PROTEIN CBG02620"/>
    <property type="match status" value="1"/>
</dbReference>
<keyword evidence="2" id="KW-0812">Transmembrane</keyword>
<feature type="transmembrane region" description="Helical" evidence="2">
    <location>
        <begin position="95"/>
        <end position="115"/>
    </location>
</feature>
<feature type="region of interest" description="Disordered" evidence="1">
    <location>
        <begin position="363"/>
        <end position="414"/>
    </location>
</feature>